<evidence type="ECO:0000313" key="3">
    <source>
        <dbReference type="EMBL" id="GLO66719.1"/>
    </source>
</evidence>
<dbReference type="Proteomes" id="UP001275436">
    <property type="component" value="Unassembled WGS sequence"/>
</dbReference>
<keyword evidence="4" id="KW-1185">Reference proteome</keyword>
<dbReference type="RefSeq" id="WP_017797171.1">
    <property type="nucleotide sequence ID" value="NZ_BSKO01000001.1"/>
</dbReference>
<reference evidence="3 4" key="1">
    <citation type="submission" date="2023-02" db="EMBL/GenBank/DDBJ databases">
        <title>Oceanobacillus kimchii IFOP_LL358 isolated form Alexandrium catenella lab strain.</title>
        <authorList>
            <person name="Gajardo G."/>
            <person name="Ueki S."/>
            <person name="Maruyama F."/>
        </authorList>
    </citation>
    <scope>NUCLEOTIDE SEQUENCE [LARGE SCALE GENOMIC DNA]</scope>
    <source>
        <strain evidence="3 4">IFOP_LL358</strain>
    </source>
</reference>
<dbReference type="InterPro" id="IPR036680">
    <property type="entry name" value="SPOR-like_sf"/>
</dbReference>
<sequence>MEKKKPILVEKNGKKWTYKLPTEEFSSSPEESAAAQEKHEQDKLPVLTALKKSKKGFPNKKNQKSIQLKPLLMAVISAVIIGSVLGFTLIRMFVQVDSPPSANGGVPTVGGINDAETSMTVTTESYQIEPLQSYIIQAGIFSEEANAVEWQEKYTDLDIKTIIWQREDQYFLLAGVAPTKELGQSISESISQQGNVDLYVKEWSTTEGEVELTKEEVQWIDSFHSFWQTELTNQMNATDPITSDKIQPLIESVPKETHSINKLVETLNETSGEPASQQLLRLMHEYEILQK</sequence>
<protein>
    <recommendedName>
        <fullName evidence="5">SPOR domain-containing protein</fullName>
    </recommendedName>
</protein>
<dbReference type="EMBL" id="BSKO01000001">
    <property type="protein sequence ID" value="GLO66719.1"/>
    <property type="molecule type" value="Genomic_DNA"/>
</dbReference>
<organism evidence="3 4">
    <name type="scientific">Oceanobacillus kimchii</name>
    <dbReference type="NCBI Taxonomy" id="746691"/>
    <lineage>
        <taxon>Bacteria</taxon>
        <taxon>Bacillati</taxon>
        <taxon>Bacillota</taxon>
        <taxon>Bacilli</taxon>
        <taxon>Bacillales</taxon>
        <taxon>Bacillaceae</taxon>
        <taxon>Oceanobacillus</taxon>
    </lineage>
</organism>
<evidence type="ECO:0000313" key="4">
    <source>
        <dbReference type="Proteomes" id="UP001275436"/>
    </source>
</evidence>
<evidence type="ECO:0000256" key="2">
    <source>
        <dbReference type="SAM" id="Phobius"/>
    </source>
</evidence>
<feature type="compositionally biased region" description="Low complexity" evidence="1">
    <location>
        <begin position="23"/>
        <end position="35"/>
    </location>
</feature>
<comment type="caution">
    <text evidence="3">The sequence shown here is derived from an EMBL/GenBank/DDBJ whole genome shotgun (WGS) entry which is preliminary data.</text>
</comment>
<name>A0ABQ5TLW2_9BACI</name>
<gene>
    <name evidence="3" type="ORF">MACH08_25030</name>
</gene>
<evidence type="ECO:0000256" key="1">
    <source>
        <dbReference type="SAM" id="MobiDB-lite"/>
    </source>
</evidence>
<evidence type="ECO:0008006" key="5">
    <source>
        <dbReference type="Google" id="ProtNLM"/>
    </source>
</evidence>
<proteinExistence type="predicted"/>
<keyword evidence="2" id="KW-0812">Transmembrane</keyword>
<feature type="transmembrane region" description="Helical" evidence="2">
    <location>
        <begin position="71"/>
        <end position="94"/>
    </location>
</feature>
<dbReference type="SUPFAM" id="SSF110997">
    <property type="entry name" value="Sporulation related repeat"/>
    <property type="match status" value="1"/>
</dbReference>
<accession>A0ABQ5TLW2</accession>
<keyword evidence="2" id="KW-1133">Transmembrane helix</keyword>
<keyword evidence="2" id="KW-0472">Membrane</keyword>
<feature type="region of interest" description="Disordered" evidence="1">
    <location>
        <begin position="20"/>
        <end position="45"/>
    </location>
</feature>